<dbReference type="SUPFAM" id="SSF53590">
    <property type="entry name" value="Nucleoside hydrolase"/>
    <property type="match status" value="1"/>
</dbReference>
<keyword evidence="7" id="KW-1185">Reference proteome</keyword>
<dbReference type="InterPro" id="IPR023186">
    <property type="entry name" value="IUNH"/>
</dbReference>
<dbReference type="GO" id="GO:0006152">
    <property type="term" value="P:purine nucleoside catabolic process"/>
    <property type="evidence" value="ECO:0007669"/>
    <property type="project" value="TreeGrafter"/>
</dbReference>
<keyword evidence="1 5" id="KW-0378">Hydrolase</keyword>
<dbReference type="Proteomes" id="UP000321104">
    <property type="component" value="Unassembled WGS sequence"/>
</dbReference>
<evidence type="ECO:0000259" key="4">
    <source>
        <dbReference type="Pfam" id="PF01156"/>
    </source>
</evidence>
<evidence type="ECO:0000256" key="2">
    <source>
        <dbReference type="ARBA" id="ARBA00023295"/>
    </source>
</evidence>
<dbReference type="InterPro" id="IPR001910">
    <property type="entry name" value="Inosine/uridine_hydrolase_dom"/>
</dbReference>
<evidence type="ECO:0000256" key="1">
    <source>
        <dbReference type="ARBA" id="ARBA00022801"/>
    </source>
</evidence>
<dbReference type="PROSITE" id="PS01247">
    <property type="entry name" value="IUNH"/>
    <property type="match status" value="1"/>
</dbReference>
<gene>
    <name evidence="5" type="ORF">Abin_021_030</name>
    <name evidence="6" type="ORF">AIN02nite_24180</name>
</gene>
<dbReference type="PANTHER" id="PTHR12304">
    <property type="entry name" value="INOSINE-URIDINE PREFERRING NUCLEOSIDE HYDROLASE"/>
    <property type="match status" value="1"/>
</dbReference>
<dbReference type="CDD" id="cd02651">
    <property type="entry name" value="nuc_hydro_IU_UC_XIUA"/>
    <property type="match status" value="1"/>
</dbReference>
<dbReference type="Pfam" id="PF01156">
    <property type="entry name" value="IU_nuc_hydro"/>
    <property type="match status" value="1"/>
</dbReference>
<dbReference type="GO" id="GO:0005829">
    <property type="term" value="C:cytosol"/>
    <property type="evidence" value="ECO:0007669"/>
    <property type="project" value="TreeGrafter"/>
</dbReference>
<reference evidence="5 7" key="1">
    <citation type="submission" date="2012-11" db="EMBL/GenBank/DDBJ databases">
        <title>Whole genome sequence of Acetobacter indonesiensis 5H-1.</title>
        <authorList>
            <person name="Azuma Y."/>
            <person name="Higashiura N."/>
            <person name="Hirakawa H."/>
            <person name="Matsushita K."/>
        </authorList>
    </citation>
    <scope>NUCLEOTIDE SEQUENCE [LARGE SCALE GENOMIC DNA]</scope>
    <source>
        <strain evidence="5 7">5H-1</strain>
    </source>
</reference>
<sequence length="315" mass="33942">MPMDRQKIIIDTDPGQDDAIAIMLALASPQIELLGLIAATGNVPVTQTAENACKILELAQRPDIKVYKGCPRPMRRPPINAQHVHGQTGMDGPTLPTPKHQPEAQHGVSFLLETLANHPEHSITLVTIGPMTNLATALIQAPDVVKRLKQVVAMGGAWSETGNISPAAEFNAFADPDAAAIVLNSGLPVTLVPLDVTHSFLITTDRLQALSALSGTCARAAYEMLTFSSRFDLEKYGWSGAPLHDPCTIGWLLAPQLFTGRNVNVEVEVASPLTLGATVVDWWNVTNRPINAHFLRTVDADQLWALILDGLSRLP</sequence>
<dbReference type="Proteomes" id="UP000032673">
    <property type="component" value="Unassembled WGS sequence"/>
</dbReference>
<evidence type="ECO:0000313" key="6">
    <source>
        <dbReference type="EMBL" id="GEN04393.1"/>
    </source>
</evidence>
<evidence type="ECO:0000313" key="5">
    <source>
        <dbReference type="EMBL" id="GAN63119.1"/>
    </source>
</evidence>
<keyword evidence="2" id="KW-0326">Glycosidase</keyword>
<dbReference type="InterPro" id="IPR015910">
    <property type="entry name" value="I/U_nuclsd_hydro_CS"/>
</dbReference>
<feature type="domain" description="Inosine/uridine-preferring nucleoside hydrolase" evidence="4">
    <location>
        <begin position="8"/>
        <end position="304"/>
    </location>
</feature>
<dbReference type="GO" id="GO:0045437">
    <property type="term" value="F:uridine nucleosidase activity"/>
    <property type="evidence" value="ECO:0007669"/>
    <property type="project" value="UniProtKB-ARBA"/>
</dbReference>
<dbReference type="EMBL" id="BJXQ01000017">
    <property type="protein sequence ID" value="GEN04393.1"/>
    <property type="molecule type" value="Genomic_DNA"/>
</dbReference>
<comment type="caution">
    <text evidence="6">The sequence shown here is derived from an EMBL/GenBank/DDBJ whole genome shotgun (WGS) entry which is preliminary data.</text>
</comment>
<feature type="region of interest" description="Disordered" evidence="3">
    <location>
        <begin position="69"/>
        <end position="102"/>
    </location>
</feature>
<protein>
    <submittedName>
        <fullName evidence="5">Inosine-uridine preferring nucleoside hydrolase</fullName>
    </submittedName>
    <submittedName>
        <fullName evidence="6">Ribosylpyrimidine nucleosidase</fullName>
    </submittedName>
</protein>
<dbReference type="AlphaFoldDB" id="A0A6N3T6A8"/>
<reference evidence="6 8" key="2">
    <citation type="submission" date="2019-07" db="EMBL/GenBank/DDBJ databases">
        <title>Whole genome shotgun sequence of Acetobacter indonesiensis NBRC 16471.</title>
        <authorList>
            <person name="Hosoyama A."/>
            <person name="Uohara A."/>
            <person name="Ohji S."/>
            <person name="Ichikawa N."/>
        </authorList>
    </citation>
    <scope>NUCLEOTIDE SEQUENCE [LARGE SCALE GENOMIC DNA]</scope>
    <source>
        <strain evidence="6 8">NBRC 16471</strain>
    </source>
</reference>
<dbReference type="Gene3D" id="3.90.245.10">
    <property type="entry name" value="Ribonucleoside hydrolase-like"/>
    <property type="match status" value="1"/>
</dbReference>
<dbReference type="EMBL" id="BAMW01000021">
    <property type="protein sequence ID" value="GAN63119.1"/>
    <property type="molecule type" value="Genomic_DNA"/>
</dbReference>
<dbReference type="PANTHER" id="PTHR12304:SF4">
    <property type="entry name" value="URIDINE NUCLEOSIDASE"/>
    <property type="match status" value="1"/>
</dbReference>
<evidence type="ECO:0000313" key="8">
    <source>
        <dbReference type="Proteomes" id="UP000321104"/>
    </source>
</evidence>
<organism evidence="6 8">
    <name type="scientific">Acetobacter indonesiensis</name>
    <dbReference type="NCBI Taxonomy" id="104101"/>
    <lineage>
        <taxon>Bacteria</taxon>
        <taxon>Pseudomonadati</taxon>
        <taxon>Pseudomonadota</taxon>
        <taxon>Alphaproteobacteria</taxon>
        <taxon>Acetobacterales</taxon>
        <taxon>Acetobacteraceae</taxon>
        <taxon>Acetobacter</taxon>
    </lineage>
</organism>
<dbReference type="InterPro" id="IPR036452">
    <property type="entry name" value="Ribo_hydro-like"/>
</dbReference>
<evidence type="ECO:0000256" key="3">
    <source>
        <dbReference type="SAM" id="MobiDB-lite"/>
    </source>
</evidence>
<name>A0A6N3T6A8_9PROT</name>
<dbReference type="GO" id="GO:0008477">
    <property type="term" value="F:purine nucleosidase activity"/>
    <property type="evidence" value="ECO:0007669"/>
    <property type="project" value="TreeGrafter"/>
</dbReference>
<accession>A0A6N3T6A8</accession>
<evidence type="ECO:0000313" key="7">
    <source>
        <dbReference type="Proteomes" id="UP000032673"/>
    </source>
</evidence>
<proteinExistence type="predicted"/>